<dbReference type="InterPro" id="IPR036093">
    <property type="entry name" value="NAC_dom_sf"/>
</dbReference>
<keyword evidence="2" id="KW-0238">DNA-binding</keyword>
<feature type="domain" description="NAC" evidence="6">
    <location>
        <begin position="9"/>
        <end position="173"/>
    </location>
</feature>
<evidence type="ECO:0000313" key="8">
    <source>
        <dbReference type="Proteomes" id="UP001459277"/>
    </source>
</evidence>
<evidence type="ECO:0000256" key="2">
    <source>
        <dbReference type="ARBA" id="ARBA00023125"/>
    </source>
</evidence>
<dbReference type="EMBL" id="JAZDWU010000008">
    <property type="protein sequence ID" value="KAK9994923.1"/>
    <property type="molecule type" value="Genomic_DNA"/>
</dbReference>
<dbReference type="PANTHER" id="PTHR31744:SF210">
    <property type="entry name" value="NAC DOMAIN-CONTAINING PROTEIN 86-LIKE"/>
    <property type="match status" value="1"/>
</dbReference>
<keyword evidence="8" id="KW-1185">Reference proteome</keyword>
<dbReference type="GO" id="GO:0006355">
    <property type="term" value="P:regulation of DNA-templated transcription"/>
    <property type="evidence" value="ECO:0007669"/>
    <property type="project" value="InterPro"/>
</dbReference>
<feature type="region of interest" description="Disordered" evidence="5">
    <location>
        <begin position="78"/>
        <end position="102"/>
    </location>
</feature>
<accession>A0AAW2CBR3</accession>
<evidence type="ECO:0000256" key="3">
    <source>
        <dbReference type="ARBA" id="ARBA00023163"/>
    </source>
</evidence>
<evidence type="ECO:0000313" key="7">
    <source>
        <dbReference type="EMBL" id="KAK9994923.1"/>
    </source>
</evidence>
<proteinExistence type="predicted"/>
<sequence length="497" mass="55766">MEKLSLEHLPPGVRFSPKDKEVIELYLKKKITGNEKDTWFIPEIEFYKDEPWDLPIKSGIATEDQEWFFFTEQSLKHQDDNPKKRKRDQKQERVNRKTKAGFWKSTGTDREIKSGESLIGMKKTLVFHEGTTKGKEKGKGTKWVMHEYSTTQKDFDGKHPGQKSFVLCRLFDNREKSTNGGPAASPDTSSCIEETKSKSSLAPVFPALDVQAETHQTSNQPCYAKIPDEVLSDATAPVQCENAYVAEKQEAEMTSPEDEFNVEEFLNKLSPMSPSAFDFYVDEMMSDATVPIQFKNDNFTSEVDQDLEKAPKMFYPHPPEPLDCNFSSISTITTATPAVSSPTTAKASLEEAQSMPAPASVSPKLGSEADNYSMSFQCCPAENSDGITSSSIPPNEYNGHNTCVAKNDGVEKTSDEVEAGWNMFPFAPQPLGCNMLSPLHLQMLVDDCFRYKSSCENNLAFDDETQENMVSAQFDREYQDLLWLEDIIQSPKVSPGL</sequence>
<dbReference type="InterPro" id="IPR003441">
    <property type="entry name" value="NAC-dom"/>
</dbReference>
<keyword evidence="3" id="KW-0804">Transcription</keyword>
<organism evidence="7 8">
    <name type="scientific">Lithocarpus litseifolius</name>
    <dbReference type="NCBI Taxonomy" id="425828"/>
    <lineage>
        <taxon>Eukaryota</taxon>
        <taxon>Viridiplantae</taxon>
        <taxon>Streptophyta</taxon>
        <taxon>Embryophyta</taxon>
        <taxon>Tracheophyta</taxon>
        <taxon>Spermatophyta</taxon>
        <taxon>Magnoliopsida</taxon>
        <taxon>eudicotyledons</taxon>
        <taxon>Gunneridae</taxon>
        <taxon>Pentapetalae</taxon>
        <taxon>rosids</taxon>
        <taxon>fabids</taxon>
        <taxon>Fagales</taxon>
        <taxon>Fagaceae</taxon>
        <taxon>Lithocarpus</taxon>
    </lineage>
</organism>
<reference evidence="7 8" key="1">
    <citation type="submission" date="2024-01" db="EMBL/GenBank/DDBJ databases">
        <title>A telomere-to-telomere, gap-free genome of sweet tea (Lithocarpus litseifolius).</title>
        <authorList>
            <person name="Zhou J."/>
        </authorList>
    </citation>
    <scope>NUCLEOTIDE SEQUENCE [LARGE SCALE GENOMIC DNA]</scope>
    <source>
        <strain evidence="7">Zhou-2022a</strain>
        <tissue evidence="7">Leaf</tissue>
    </source>
</reference>
<dbReference type="PANTHER" id="PTHR31744">
    <property type="entry name" value="PROTEIN CUP-SHAPED COTYLEDON 2-RELATED"/>
    <property type="match status" value="1"/>
</dbReference>
<dbReference type="Gene3D" id="2.170.150.80">
    <property type="entry name" value="NAC domain"/>
    <property type="match status" value="1"/>
</dbReference>
<name>A0AAW2CBR3_9ROSI</name>
<protein>
    <recommendedName>
        <fullName evidence="6">NAC domain-containing protein</fullName>
    </recommendedName>
</protein>
<keyword evidence="1" id="KW-0805">Transcription regulation</keyword>
<feature type="region of interest" description="Disordered" evidence="5">
    <location>
        <begin position="340"/>
        <end position="364"/>
    </location>
</feature>
<dbReference type="Pfam" id="PF02365">
    <property type="entry name" value="NAM"/>
    <property type="match status" value="1"/>
</dbReference>
<keyword evidence="4" id="KW-0539">Nucleus</keyword>
<dbReference type="GO" id="GO:0003677">
    <property type="term" value="F:DNA binding"/>
    <property type="evidence" value="ECO:0007669"/>
    <property type="project" value="UniProtKB-KW"/>
</dbReference>
<dbReference type="AlphaFoldDB" id="A0AAW2CBR3"/>
<evidence type="ECO:0000256" key="4">
    <source>
        <dbReference type="ARBA" id="ARBA00023242"/>
    </source>
</evidence>
<gene>
    <name evidence="7" type="ORF">SO802_024626</name>
</gene>
<evidence type="ECO:0000256" key="5">
    <source>
        <dbReference type="SAM" id="MobiDB-lite"/>
    </source>
</evidence>
<dbReference type="SUPFAM" id="SSF101941">
    <property type="entry name" value="NAC domain"/>
    <property type="match status" value="1"/>
</dbReference>
<dbReference type="Proteomes" id="UP001459277">
    <property type="component" value="Unassembled WGS sequence"/>
</dbReference>
<evidence type="ECO:0000256" key="1">
    <source>
        <dbReference type="ARBA" id="ARBA00023015"/>
    </source>
</evidence>
<evidence type="ECO:0000259" key="6">
    <source>
        <dbReference type="PROSITE" id="PS51005"/>
    </source>
</evidence>
<dbReference type="PROSITE" id="PS51005">
    <property type="entry name" value="NAC"/>
    <property type="match status" value="1"/>
</dbReference>
<comment type="caution">
    <text evidence="7">The sequence shown here is derived from an EMBL/GenBank/DDBJ whole genome shotgun (WGS) entry which is preliminary data.</text>
</comment>